<dbReference type="PANTHER" id="PTHR36733:SF1">
    <property type="entry name" value="CELL WALL PROTEIN-RELATED"/>
    <property type="match status" value="1"/>
</dbReference>
<feature type="region of interest" description="Disordered" evidence="1">
    <location>
        <begin position="155"/>
        <end position="208"/>
    </location>
</feature>
<organism evidence="3 4">
    <name type="scientific">Rhododendron williamsianum</name>
    <dbReference type="NCBI Taxonomy" id="262921"/>
    <lineage>
        <taxon>Eukaryota</taxon>
        <taxon>Viridiplantae</taxon>
        <taxon>Streptophyta</taxon>
        <taxon>Embryophyta</taxon>
        <taxon>Tracheophyta</taxon>
        <taxon>Spermatophyta</taxon>
        <taxon>Magnoliopsida</taxon>
        <taxon>eudicotyledons</taxon>
        <taxon>Gunneridae</taxon>
        <taxon>Pentapetalae</taxon>
        <taxon>asterids</taxon>
        <taxon>Ericales</taxon>
        <taxon>Ericaceae</taxon>
        <taxon>Ericoideae</taxon>
        <taxon>Rhodoreae</taxon>
        <taxon>Rhododendron</taxon>
    </lineage>
</organism>
<feature type="compositionally biased region" description="Gly residues" evidence="1">
    <location>
        <begin position="155"/>
        <end position="169"/>
    </location>
</feature>
<evidence type="ECO:0008006" key="5">
    <source>
        <dbReference type="Google" id="ProtNLM"/>
    </source>
</evidence>
<evidence type="ECO:0000313" key="3">
    <source>
        <dbReference type="EMBL" id="KAE9457615.1"/>
    </source>
</evidence>
<keyword evidence="2" id="KW-0732">Signal</keyword>
<comment type="caution">
    <text evidence="3">The sequence shown here is derived from an EMBL/GenBank/DDBJ whole genome shotgun (WGS) entry which is preliminary data.</text>
</comment>
<sequence length="208" mass="20335">MAFYNSKALLALLLVFSILLATTDHTIAGRETPKHSENADKKQPQFLVDTDGSFLVPGIGRFMFPIKGHGFNPFTYNPVTGTSGGSAGGGFGGSSSGTGGGASHSYVPGGDDTLLPNPGVEGKGFNPFTYNPVTGTGGGSIGGYGSTSGGSTGGIGGTGGGSSGSGSGGEANCSYIPGTVVDDTFPPNPGIEVPNPGSGGSSPAPTRP</sequence>
<dbReference type="AlphaFoldDB" id="A0A6A4LJ11"/>
<gene>
    <name evidence="3" type="ORF">C3L33_10480</name>
</gene>
<feature type="region of interest" description="Disordered" evidence="1">
    <location>
        <begin position="87"/>
        <end position="107"/>
    </location>
</feature>
<keyword evidence="4" id="KW-1185">Reference proteome</keyword>
<proteinExistence type="predicted"/>
<feature type="non-terminal residue" evidence="3">
    <location>
        <position position="1"/>
    </location>
</feature>
<accession>A0A6A4LJ11</accession>
<evidence type="ECO:0000256" key="2">
    <source>
        <dbReference type="SAM" id="SignalP"/>
    </source>
</evidence>
<evidence type="ECO:0000313" key="4">
    <source>
        <dbReference type="Proteomes" id="UP000428333"/>
    </source>
</evidence>
<dbReference type="OrthoDB" id="1931827at2759"/>
<dbReference type="Proteomes" id="UP000428333">
    <property type="component" value="Linkage Group LG06"/>
</dbReference>
<dbReference type="InterPro" id="IPR034565">
    <property type="entry name" value="Put_cell_wall"/>
</dbReference>
<evidence type="ECO:0000256" key="1">
    <source>
        <dbReference type="SAM" id="MobiDB-lite"/>
    </source>
</evidence>
<name>A0A6A4LJ11_9ERIC</name>
<dbReference type="EMBL" id="QEFC01001470">
    <property type="protein sequence ID" value="KAE9457615.1"/>
    <property type="molecule type" value="Genomic_DNA"/>
</dbReference>
<feature type="compositionally biased region" description="Gly residues" evidence="1">
    <location>
        <begin position="87"/>
        <end position="102"/>
    </location>
</feature>
<protein>
    <recommendedName>
        <fullName evidence="5">Cell wall protein</fullName>
    </recommendedName>
</protein>
<feature type="chain" id="PRO_5025474511" description="Cell wall protein" evidence="2">
    <location>
        <begin position="29"/>
        <end position="208"/>
    </location>
</feature>
<feature type="signal peptide" evidence="2">
    <location>
        <begin position="1"/>
        <end position="28"/>
    </location>
</feature>
<reference evidence="3 4" key="1">
    <citation type="journal article" date="2019" name="Genome Biol. Evol.">
        <title>The Rhododendron genome and chromosomal organization provide insight into shared whole-genome duplications across the heath family (Ericaceae).</title>
        <authorList>
            <person name="Soza V.L."/>
            <person name="Lindsley D."/>
            <person name="Waalkes A."/>
            <person name="Ramage E."/>
            <person name="Patwardhan R.P."/>
            <person name="Burton J.N."/>
            <person name="Adey A."/>
            <person name="Kumar A."/>
            <person name="Qiu R."/>
            <person name="Shendure J."/>
            <person name="Hall B."/>
        </authorList>
    </citation>
    <scope>NUCLEOTIDE SEQUENCE [LARGE SCALE GENOMIC DNA]</scope>
    <source>
        <strain evidence="3">RSF 1966-606</strain>
    </source>
</reference>
<dbReference type="PANTHER" id="PTHR36733">
    <property type="entry name" value="CELL WALL PROTEIN-RELATED"/>
    <property type="match status" value="1"/>
</dbReference>